<protein>
    <submittedName>
        <fullName evidence="1">XRE family transcriptional regulator</fullName>
    </submittedName>
</protein>
<gene>
    <name evidence="1" type="ORF">D4765_14030</name>
</gene>
<dbReference type="InterPro" id="IPR010982">
    <property type="entry name" value="Lambda_DNA-bd_dom_sf"/>
</dbReference>
<dbReference type="Proteomes" id="UP000306192">
    <property type="component" value="Unassembled WGS sequence"/>
</dbReference>
<evidence type="ECO:0000313" key="2">
    <source>
        <dbReference type="Proteomes" id="UP000306192"/>
    </source>
</evidence>
<proteinExistence type="predicted"/>
<name>A0A4T2BQT9_9MICO</name>
<dbReference type="GO" id="GO:0003677">
    <property type="term" value="F:DNA binding"/>
    <property type="evidence" value="ECO:0007669"/>
    <property type="project" value="InterPro"/>
</dbReference>
<sequence length="211" mass="23477">MTPWARQVARAIATLQAQTGISHAELVRHCGFSHTYYYKRLRGDEAFDLDDVANLAAPLGVTLVELMELAALMPEKNEDDRGAVVKVDGAELGRRLRYLEDTSVYELDIPELDRQLQTEGFSFNQNDWTELTTGTATSSVYEAILKRIAQAFHVPDEYLTDTGRPAWADRIEAEIDFDRAVQDAHVQRIAARSLGEVSAAELRALAAAIRG</sequence>
<dbReference type="AlphaFoldDB" id="A0A4T2BQT9"/>
<dbReference type="EMBL" id="QYRT01000031">
    <property type="protein sequence ID" value="TIH33797.1"/>
    <property type="molecule type" value="Genomic_DNA"/>
</dbReference>
<reference evidence="1 2" key="1">
    <citation type="journal article" date="2019" name="Microorganisms">
        <title>Systematic Affiliation and Genome Analysis of Subtercola vilae DB165(T) with Particular Emphasis on Cold Adaptation of an Isolate from a High-Altitude Cold Volcano Lake.</title>
        <authorList>
            <person name="Villalobos A.S."/>
            <person name="Wiese J."/>
            <person name="Imhoff J.F."/>
            <person name="Dorador C."/>
            <person name="Keller A."/>
            <person name="Hentschel U."/>
        </authorList>
    </citation>
    <scope>NUCLEOTIDE SEQUENCE [LARGE SCALE GENOMIC DNA]</scope>
    <source>
        <strain evidence="1 2">DB165</strain>
    </source>
</reference>
<evidence type="ECO:0000313" key="1">
    <source>
        <dbReference type="EMBL" id="TIH33797.1"/>
    </source>
</evidence>
<organism evidence="1 2">
    <name type="scientific">Subtercola vilae</name>
    <dbReference type="NCBI Taxonomy" id="2056433"/>
    <lineage>
        <taxon>Bacteria</taxon>
        <taxon>Bacillati</taxon>
        <taxon>Actinomycetota</taxon>
        <taxon>Actinomycetes</taxon>
        <taxon>Micrococcales</taxon>
        <taxon>Microbacteriaceae</taxon>
        <taxon>Subtercola</taxon>
    </lineage>
</organism>
<accession>A0A4T2BQT9</accession>
<comment type="caution">
    <text evidence="1">The sequence shown here is derived from an EMBL/GenBank/DDBJ whole genome shotgun (WGS) entry which is preliminary data.</text>
</comment>
<dbReference type="SUPFAM" id="SSF47413">
    <property type="entry name" value="lambda repressor-like DNA-binding domains"/>
    <property type="match status" value="1"/>
</dbReference>
<keyword evidence="2" id="KW-1185">Reference proteome</keyword>
<dbReference type="Gene3D" id="1.10.260.40">
    <property type="entry name" value="lambda repressor-like DNA-binding domains"/>
    <property type="match status" value="2"/>
</dbReference>
<dbReference type="CDD" id="cd00093">
    <property type="entry name" value="HTH_XRE"/>
    <property type="match status" value="1"/>
</dbReference>
<dbReference type="InterPro" id="IPR001387">
    <property type="entry name" value="Cro/C1-type_HTH"/>
</dbReference>
<dbReference type="Pfam" id="PF13560">
    <property type="entry name" value="HTH_31"/>
    <property type="match status" value="1"/>
</dbReference>